<comment type="catalytic activity">
    <reaction evidence="1">
        <text>ATP + protein L-histidine = ADP + protein N-phospho-L-histidine.</text>
        <dbReference type="EC" id="2.7.13.3"/>
    </reaction>
</comment>
<dbReference type="InterPro" id="IPR003661">
    <property type="entry name" value="HisK_dim/P_dom"/>
</dbReference>
<dbReference type="Gene3D" id="3.30.565.10">
    <property type="entry name" value="Histidine kinase-like ATPase, C-terminal domain"/>
    <property type="match status" value="1"/>
</dbReference>
<dbReference type="PRINTS" id="PR00344">
    <property type="entry name" value="BCTRLSENSOR"/>
</dbReference>
<dbReference type="PROSITE" id="PS50110">
    <property type="entry name" value="RESPONSE_REGULATORY"/>
    <property type="match status" value="1"/>
</dbReference>
<dbReference type="RefSeq" id="WP_072856010.1">
    <property type="nucleotide sequence ID" value="NZ_FQUE01000001.1"/>
</dbReference>
<sequence length="785" mass="85204">MTDLDTFSTRDAGPDGPTIAILATDAQQAEGLVRMLSDLNIPTVHHATVAALAEALDTCIDVVLVSEDGLDPSDRAALLAALDRQPSWSDVPVILLAGQTGPAGSGLDAGRLATAVRLPHPVCPDDLARAVRTALIARRRQHQSRAQLAALRQREAELRDSEAKFHAIADSVDQMIWSTRPDGFHDYYNRRWYEFTGMPEGSTDGEAWNGMFHPEDQDHAWKVWRQSLVTGEIYEIEYRLRHHSGQYRWVLGRAQPVRAPDGTILRWYGTCTDIDDEVRAREATVTDLTRQRDVAWDMTVDLIAVVNADATLDRLNSAWTRILGWSIGDTLGRDFLTLTHPDDVTRTAETFATVFDTPLTDPFEFRLRHADGSYRWFAWTASAQDGQVYAVGRDVTERIARAERLAATEAALRQSQKLEMIGQLTGGVAHDFNNLLMATRASLDLLRRHLGQADDRTLALIGNATHAIERGAALTQRMLAFARKQDLHSVAVDMGAAIPGMTDLIRRSIGPQIEVGISVAPDLPLADIDLNQFEMALLNLAVNGRDAMDGAGHLTITVDAADGRDRPDLKPGSYVRVAVSDTGCGMDDTTLAHAAEPFFTTKGVGKGTGLGLSMVHGLAVQSGGTFTLDSRVGVGTTATLYLPAAAPSAAVSIPDLSAPAPDDATLQKPRLVILAVDDDVLVSLGTVGVLEDLGHEVLSAHSGAAALDILAERPDIDLVLTDQAMPKMTGVDLARRIRDTRPDMPIILATGYADMPEGGHALITERLEKPFSDAALERLLRRYQA</sequence>
<feature type="domain" description="PAC" evidence="10">
    <location>
        <begin position="234"/>
        <end position="286"/>
    </location>
</feature>
<evidence type="ECO:0000259" key="8">
    <source>
        <dbReference type="PROSITE" id="PS50110"/>
    </source>
</evidence>
<proteinExistence type="predicted"/>
<feature type="modified residue" description="4-aspartylphosphate" evidence="6">
    <location>
        <position position="722"/>
    </location>
</feature>
<dbReference type="InterPro" id="IPR013655">
    <property type="entry name" value="PAS_fold_3"/>
</dbReference>
<dbReference type="EC" id="2.7.13.3" evidence="2"/>
<dbReference type="Gene3D" id="3.40.50.2300">
    <property type="match status" value="1"/>
</dbReference>
<dbReference type="PANTHER" id="PTHR43304:SF1">
    <property type="entry name" value="PAC DOMAIN-CONTAINING PROTEIN"/>
    <property type="match status" value="1"/>
</dbReference>
<evidence type="ECO:0000256" key="4">
    <source>
        <dbReference type="ARBA" id="ARBA00022679"/>
    </source>
</evidence>
<dbReference type="SMART" id="SM00091">
    <property type="entry name" value="PAS"/>
    <property type="match status" value="2"/>
</dbReference>
<dbReference type="NCBIfam" id="TIGR00229">
    <property type="entry name" value="sensory_box"/>
    <property type="match status" value="2"/>
</dbReference>
<gene>
    <name evidence="11" type="ORF">SAMN05444339_101981</name>
</gene>
<dbReference type="SMART" id="SM00086">
    <property type="entry name" value="PAC"/>
    <property type="match status" value="2"/>
</dbReference>
<dbReference type="EMBL" id="FQUE01000001">
    <property type="protein sequence ID" value="SHE65028.1"/>
    <property type="molecule type" value="Genomic_DNA"/>
</dbReference>
<dbReference type="SUPFAM" id="SSF52172">
    <property type="entry name" value="CheY-like"/>
    <property type="match status" value="2"/>
</dbReference>
<evidence type="ECO:0000256" key="2">
    <source>
        <dbReference type="ARBA" id="ARBA00012438"/>
    </source>
</evidence>
<dbReference type="InterPro" id="IPR005467">
    <property type="entry name" value="His_kinase_dom"/>
</dbReference>
<dbReference type="SMART" id="SM00448">
    <property type="entry name" value="REC"/>
    <property type="match status" value="1"/>
</dbReference>
<dbReference type="SMART" id="SM00387">
    <property type="entry name" value="HATPase_c"/>
    <property type="match status" value="1"/>
</dbReference>
<keyword evidence="12" id="KW-1185">Reference proteome</keyword>
<dbReference type="PROSITE" id="PS50113">
    <property type="entry name" value="PAC"/>
    <property type="match status" value="1"/>
</dbReference>
<keyword evidence="5" id="KW-0418">Kinase</keyword>
<dbReference type="Gene3D" id="3.30.450.20">
    <property type="entry name" value="PAS domain"/>
    <property type="match status" value="2"/>
</dbReference>
<evidence type="ECO:0000256" key="5">
    <source>
        <dbReference type="ARBA" id="ARBA00022777"/>
    </source>
</evidence>
<dbReference type="FunFam" id="3.30.450.20:FF:000099">
    <property type="entry name" value="Sensory box sensor histidine kinase"/>
    <property type="match status" value="1"/>
</dbReference>
<dbReference type="PROSITE" id="PS50109">
    <property type="entry name" value="HIS_KIN"/>
    <property type="match status" value="1"/>
</dbReference>
<dbReference type="Pfam" id="PF00072">
    <property type="entry name" value="Response_reg"/>
    <property type="match status" value="1"/>
</dbReference>
<dbReference type="SMART" id="SM00388">
    <property type="entry name" value="HisKA"/>
    <property type="match status" value="1"/>
</dbReference>
<dbReference type="Pfam" id="PF02518">
    <property type="entry name" value="HATPase_c"/>
    <property type="match status" value="1"/>
</dbReference>
<feature type="domain" description="PAS" evidence="9">
    <location>
        <begin position="303"/>
        <end position="358"/>
    </location>
</feature>
<dbReference type="AlphaFoldDB" id="A0A1M4V849"/>
<evidence type="ECO:0000313" key="11">
    <source>
        <dbReference type="EMBL" id="SHE65028.1"/>
    </source>
</evidence>
<dbReference type="CDD" id="cd00130">
    <property type="entry name" value="PAS"/>
    <property type="match status" value="2"/>
</dbReference>
<feature type="domain" description="Histidine kinase" evidence="7">
    <location>
        <begin position="427"/>
        <end position="646"/>
    </location>
</feature>
<dbReference type="PROSITE" id="PS50112">
    <property type="entry name" value="PAS"/>
    <property type="match status" value="2"/>
</dbReference>
<dbReference type="InterPro" id="IPR036097">
    <property type="entry name" value="HisK_dim/P_sf"/>
</dbReference>
<evidence type="ECO:0000259" key="10">
    <source>
        <dbReference type="PROSITE" id="PS50113"/>
    </source>
</evidence>
<dbReference type="SUPFAM" id="SSF55785">
    <property type="entry name" value="PYP-like sensor domain (PAS domain)"/>
    <property type="match status" value="2"/>
</dbReference>
<keyword evidence="4" id="KW-0808">Transferase</keyword>
<dbReference type="InterPro" id="IPR035965">
    <property type="entry name" value="PAS-like_dom_sf"/>
</dbReference>
<accession>A0A1M4V849</accession>
<keyword evidence="3 6" id="KW-0597">Phosphoprotein</keyword>
<name>A0A1M4V849_LOKAT</name>
<dbReference type="SUPFAM" id="SSF55874">
    <property type="entry name" value="ATPase domain of HSP90 chaperone/DNA topoisomerase II/histidine kinase"/>
    <property type="match status" value="1"/>
</dbReference>
<evidence type="ECO:0000313" key="12">
    <source>
        <dbReference type="Proteomes" id="UP000183987"/>
    </source>
</evidence>
<evidence type="ECO:0000256" key="3">
    <source>
        <dbReference type="ARBA" id="ARBA00022553"/>
    </source>
</evidence>
<dbReference type="InterPro" id="IPR000014">
    <property type="entry name" value="PAS"/>
</dbReference>
<evidence type="ECO:0000256" key="1">
    <source>
        <dbReference type="ARBA" id="ARBA00000085"/>
    </source>
</evidence>
<dbReference type="Proteomes" id="UP000183987">
    <property type="component" value="Unassembled WGS sequence"/>
</dbReference>
<feature type="domain" description="PAS" evidence="9">
    <location>
        <begin position="161"/>
        <end position="231"/>
    </location>
</feature>
<dbReference type="GO" id="GO:0000155">
    <property type="term" value="F:phosphorelay sensor kinase activity"/>
    <property type="evidence" value="ECO:0007669"/>
    <property type="project" value="InterPro"/>
</dbReference>
<reference evidence="12" key="1">
    <citation type="submission" date="2016-11" db="EMBL/GenBank/DDBJ databases">
        <authorList>
            <person name="Varghese N."/>
            <person name="Submissions S."/>
        </authorList>
    </citation>
    <scope>NUCLEOTIDE SEQUENCE [LARGE SCALE GENOMIC DNA]</scope>
    <source>
        <strain evidence="12">DSM 29326</strain>
    </source>
</reference>
<dbReference type="PANTHER" id="PTHR43304">
    <property type="entry name" value="PHYTOCHROME-LIKE PROTEIN CPH1"/>
    <property type="match status" value="1"/>
</dbReference>
<feature type="domain" description="Response regulatory" evidence="8">
    <location>
        <begin position="672"/>
        <end position="784"/>
    </location>
</feature>
<dbReference type="InterPro" id="IPR001610">
    <property type="entry name" value="PAC"/>
</dbReference>
<evidence type="ECO:0000259" key="9">
    <source>
        <dbReference type="PROSITE" id="PS50112"/>
    </source>
</evidence>
<evidence type="ECO:0000256" key="6">
    <source>
        <dbReference type="PROSITE-ProRule" id="PRU00169"/>
    </source>
</evidence>
<organism evidence="11 12">
    <name type="scientific">Loktanella atrilutea</name>
    <dbReference type="NCBI Taxonomy" id="366533"/>
    <lineage>
        <taxon>Bacteria</taxon>
        <taxon>Pseudomonadati</taxon>
        <taxon>Pseudomonadota</taxon>
        <taxon>Alphaproteobacteria</taxon>
        <taxon>Rhodobacterales</taxon>
        <taxon>Roseobacteraceae</taxon>
        <taxon>Loktanella</taxon>
    </lineage>
</organism>
<dbReference type="InterPro" id="IPR000700">
    <property type="entry name" value="PAS-assoc_C"/>
</dbReference>
<dbReference type="InterPro" id="IPR052162">
    <property type="entry name" value="Sensor_kinase/Photoreceptor"/>
</dbReference>
<protein>
    <recommendedName>
        <fullName evidence="2">histidine kinase</fullName>
        <ecNumber evidence="2">2.7.13.3</ecNumber>
    </recommendedName>
</protein>
<dbReference type="InterPro" id="IPR036890">
    <property type="entry name" value="HATPase_C_sf"/>
</dbReference>
<dbReference type="STRING" id="366533.SAMN05444339_101981"/>
<dbReference type="InterPro" id="IPR001789">
    <property type="entry name" value="Sig_transdc_resp-reg_receiver"/>
</dbReference>
<evidence type="ECO:0000259" key="7">
    <source>
        <dbReference type="PROSITE" id="PS50109"/>
    </source>
</evidence>
<dbReference type="InterPro" id="IPR003594">
    <property type="entry name" value="HATPase_dom"/>
</dbReference>
<dbReference type="SUPFAM" id="SSF47384">
    <property type="entry name" value="Homodimeric domain of signal transducing histidine kinase"/>
    <property type="match status" value="1"/>
</dbReference>
<dbReference type="InterPro" id="IPR004358">
    <property type="entry name" value="Sig_transdc_His_kin-like_C"/>
</dbReference>
<dbReference type="Pfam" id="PF08447">
    <property type="entry name" value="PAS_3"/>
    <property type="match status" value="2"/>
</dbReference>
<dbReference type="InterPro" id="IPR011006">
    <property type="entry name" value="CheY-like_superfamily"/>
</dbReference>
<dbReference type="Gene3D" id="1.10.287.130">
    <property type="match status" value="1"/>
</dbReference>